<evidence type="ECO:0000313" key="2">
    <source>
        <dbReference type="EMBL" id="KMW70206.1"/>
    </source>
</evidence>
<dbReference type="PANTHER" id="PTHR36456:SF1">
    <property type="entry name" value="UPF0232 PROTEIN SCO3875"/>
    <property type="match status" value="1"/>
</dbReference>
<dbReference type="EMBL" id="LATL02000234">
    <property type="protein sequence ID" value="KMW70206.1"/>
    <property type="molecule type" value="Genomic_DNA"/>
</dbReference>
<comment type="caution">
    <text evidence="1">The sequence shown here is derived from an EMBL/GenBank/DDBJ whole genome shotgun (WGS) entry which is preliminary data.</text>
</comment>
<dbReference type="InterPro" id="IPR007922">
    <property type="entry name" value="DciA-like"/>
</dbReference>
<sequence>MQSLNQVLGRLHIQLLTPEQQQFQSTLDHWAMVVGQRAIAHTRPVSINRGVLIVATSSAAWSQQLTFKRSQILRQLNQRLSNPLNDIKFSTALWHGQGNCSVSAEDAADRPQNHPSYITDIPPSPTNASPTPVSPQTAFANWAEMIQRRSQSLPECPQCHCPTPPGELKRWSVCAMCFSQQPFQP</sequence>
<proteinExistence type="predicted"/>
<protein>
    <recommendedName>
        <fullName evidence="4">RNA-binding protein containing Zn ribbon</fullName>
    </recommendedName>
</protein>
<gene>
    <name evidence="1" type="ORF">WN50_10535</name>
    <name evidence="2" type="ORF">WN50_37040</name>
</gene>
<reference evidence="1 3" key="1">
    <citation type="submission" date="2015-06" db="EMBL/GenBank/DDBJ databases">
        <title>Draft genome assembly of filamentous brackish cyanobacterium Limnoraphis robusta strain CS-951.</title>
        <authorList>
            <person name="Willis A."/>
            <person name="Parks M."/>
            <person name="Burford M.A."/>
        </authorList>
    </citation>
    <scope>NUCLEOTIDE SEQUENCE [LARGE SCALE GENOMIC DNA]</scope>
    <source>
        <strain evidence="1 3">CS-951</strain>
    </source>
</reference>
<dbReference type="AlphaFoldDB" id="A0A0F5YHM5"/>
<dbReference type="PATRIC" id="fig|1637645.4.peg.3032"/>
<dbReference type="Pfam" id="PF05258">
    <property type="entry name" value="DciA"/>
    <property type="match status" value="1"/>
</dbReference>
<accession>A0A0F5YHM5</accession>
<evidence type="ECO:0000313" key="3">
    <source>
        <dbReference type="Proteomes" id="UP000033607"/>
    </source>
</evidence>
<evidence type="ECO:0000313" key="1">
    <source>
        <dbReference type="EMBL" id="KKD38137.1"/>
    </source>
</evidence>
<name>A0A0F5YHM5_9CYAN</name>
<dbReference type="PANTHER" id="PTHR36456">
    <property type="entry name" value="UPF0232 PROTEIN SCO3875"/>
    <property type="match status" value="1"/>
</dbReference>
<dbReference type="EMBL" id="LATL02000149">
    <property type="protein sequence ID" value="KKD38137.1"/>
    <property type="molecule type" value="Genomic_DNA"/>
</dbReference>
<evidence type="ECO:0008006" key="4">
    <source>
        <dbReference type="Google" id="ProtNLM"/>
    </source>
</evidence>
<organism evidence="1 3">
    <name type="scientific">Limnoraphis robusta CS-951</name>
    <dbReference type="NCBI Taxonomy" id="1637645"/>
    <lineage>
        <taxon>Bacteria</taxon>
        <taxon>Bacillati</taxon>
        <taxon>Cyanobacteriota</taxon>
        <taxon>Cyanophyceae</taxon>
        <taxon>Oscillatoriophycideae</taxon>
        <taxon>Oscillatoriales</taxon>
        <taxon>Sirenicapillariaceae</taxon>
        <taxon>Limnoraphis</taxon>
    </lineage>
</organism>
<dbReference type="Proteomes" id="UP000033607">
    <property type="component" value="Unassembled WGS sequence"/>
</dbReference>